<feature type="compositionally biased region" description="Basic residues" evidence="1">
    <location>
        <begin position="45"/>
        <end position="74"/>
    </location>
</feature>
<dbReference type="RefSeq" id="XP_009036308.1">
    <property type="nucleotide sequence ID" value="XM_009038060.1"/>
</dbReference>
<dbReference type="Proteomes" id="UP000002729">
    <property type="component" value="Unassembled WGS sequence"/>
</dbReference>
<feature type="compositionally biased region" description="Basic and acidic residues" evidence="1">
    <location>
        <begin position="275"/>
        <end position="286"/>
    </location>
</feature>
<feature type="region of interest" description="Disordered" evidence="1">
    <location>
        <begin position="159"/>
        <end position="178"/>
    </location>
</feature>
<dbReference type="AlphaFoldDB" id="F0Y7D3"/>
<proteinExistence type="predicted"/>
<reference evidence="2 3" key="1">
    <citation type="journal article" date="2011" name="Proc. Natl. Acad. Sci. U.S.A.">
        <title>Niche of harmful alga Aureococcus anophagefferens revealed through ecogenomics.</title>
        <authorList>
            <person name="Gobler C.J."/>
            <person name="Berry D.L."/>
            <person name="Dyhrman S.T."/>
            <person name="Wilhelm S.W."/>
            <person name="Salamov A."/>
            <person name="Lobanov A.V."/>
            <person name="Zhang Y."/>
            <person name="Collier J.L."/>
            <person name="Wurch L.L."/>
            <person name="Kustka A.B."/>
            <person name="Dill B.D."/>
            <person name="Shah M."/>
            <person name="VerBerkmoes N.C."/>
            <person name="Kuo A."/>
            <person name="Terry A."/>
            <person name="Pangilinan J."/>
            <person name="Lindquist E.A."/>
            <person name="Lucas S."/>
            <person name="Paulsen I.T."/>
            <person name="Hattenrath-Lehmann T.K."/>
            <person name="Talmage S.C."/>
            <person name="Walker E.A."/>
            <person name="Koch F."/>
            <person name="Burson A.M."/>
            <person name="Marcoval M.A."/>
            <person name="Tang Y.Z."/>
            <person name="Lecleir G.R."/>
            <person name="Coyne K.J."/>
            <person name="Berg G.M."/>
            <person name="Bertrand E.M."/>
            <person name="Saito M.A."/>
            <person name="Gladyshev V.N."/>
            <person name="Grigoriev I.V."/>
        </authorList>
    </citation>
    <scope>NUCLEOTIDE SEQUENCE [LARGE SCALE GENOMIC DNA]</scope>
    <source>
        <strain evidence="3">CCMP 1984</strain>
    </source>
</reference>
<dbReference type="EMBL" id="GL833126">
    <property type="protein sequence ID" value="EGB09199.1"/>
    <property type="molecule type" value="Genomic_DNA"/>
</dbReference>
<dbReference type="InParanoid" id="F0Y7D3"/>
<keyword evidence="3" id="KW-1185">Reference proteome</keyword>
<organism evidence="3">
    <name type="scientific">Aureococcus anophagefferens</name>
    <name type="common">Harmful bloom alga</name>
    <dbReference type="NCBI Taxonomy" id="44056"/>
    <lineage>
        <taxon>Eukaryota</taxon>
        <taxon>Sar</taxon>
        <taxon>Stramenopiles</taxon>
        <taxon>Ochrophyta</taxon>
        <taxon>Pelagophyceae</taxon>
        <taxon>Pelagomonadales</taxon>
        <taxon>Pelagomonadaceae</taxon>
        <taxon>Aureococcus</taxon>
    </lineage>
</organism>
<dbReference type="KEGG" id="aaf:AURANDRAFT_71479"/>
<evidence type="ECO:0000313" key="2">
    <source>
        <dbReference type="EMBL" id="EGB09199.1"/>
    </source>
</evidence>
<feature type="region of interest" description="Disordered" evidence="1">
    <location>
        <begin position="211"/>
        <end position="321"/>
    </location>
</feature>
<gene>
    <name evidence="2" type="ORF">AURANDRAFT_71479</name>
</gene>
<name>F0Y7D3_AURAN</name>
<evidence type="ECO:0000313" key="3">
    <source>
        <dbReference type="Proteomes" id="UP000002729"/>
    </source>
</evidence>
<feature type="compositionally biased region" description="Basic and acidic residues" evidence="1">
    <location>
        <begin position="308"/>
        <end position="321"/>
    </location>
</feature>
<accession>F0Y7D3</accession>
<feature type="compositionally biased region" description="Basic and acidic residues" evidence="1">
    <location>
        <begin position="12"/>
        <end position="30"/>
    </location>
</feature>
<dbReference type="GeneID" id="20228241"/>
<dbReference type="OMA" id="CETTIAP"/>
<feature type="compositionally biased region" description="Basic residues" evidence="1">
    <location>
        <begin position="287"/>
        <end position="299"/>
    </location>
</feature>
<feature type="non-terminal residue" evidence="2">
    <location>
        <position position="1"/>
    </location>
</feature>
<protein>
    <submittedName>
        <fullName evidence="2">Expressed protein</fullName>
    </submittedName>
</protein>
<sequence>GRPGCAGGHGPEAAREEGRREAEAERGDLRRRLRRVPAAAVGGPRRPRAVARRHRRQRPRRARGLPQRPRRVRGPHVAGRVAATDPGHARVGAARRVPEGRRRGVAAPRGRDRRRRRRREDVPPRPVAGRGPLRGQGRDGRRPLLLLQILRQRPHLRVGRGVAARRRRRRGHRRRGPRVGLVRVHRARGGFRLGDDPRRRHLRLRRVPAALGGRFGDGLPHEDDPRRPRRRGPRGVDGVGLRRRALDEAGGAALHEQVLQPQQGGRRGRGAPRRGPRERPGRAAHDAHRRGRRLQRLRLRAGPGPGGRNREVDGTRHRGEA</sequence>
<evidence type="ECO:0000256" key="1">
    <source>
        <dbReference type="SAM" id="MobiDB-lite"/>
    </source>
</evidence>
<feature type="compositionally biased region" description="Gly residues" evidence="1">
    <location>
        <begin position="1"/>
        <end position="10"/>
    </location>
</feature>
<feature type="region of interest" description="Disordered" evidence="1">
    <location>
        <begin position="1"/>
        <end position="140"/>
    </location>
</feature>